<feature type="domain" description="ASCH" evidence="1">
    <location>
        <begin position="8"/>
        <end position="125"/>
    </location>
</feature>
<name>A0ABX6YYV9_9RHOB</name>
<dbReference type="Proteomes" id="UP000192422">
    <property type="component" value="Chromosome"/>
</dbReference>
<dbReference type="SMART" id="SM01022">
    <property type="entry name" value="ASCH"/>
    <property type="match status" value="1"/>
</dbReference>
<dbReference type="InterPro" id="IPR009326">
    <property type="entry name" value="DUF984"/>
</dbReference>
<organism evidence="2 3">
    <name type="scientific">Thioclava electrotropha</name>
    <dbReference type="NCBI Taxonomy" id="1549850"/>
    <lineage>
        <taxon>Bacteria</taxon>
        <taxon>Pseudomonadati</taxon>
        <taxon>Pseudomonadota</taxon>
        <taxon>Alphaproteobacteria</taxon>
        <taxon>Rhodobacterales</taxon>
        <taxon>Paracoccaceae</taxon>
        <taxon>Thioclava</taxon>
    </lineage>
</organism>
<dbReference type="InterPro" id="IPR007374">
    <property type="entry name" value="ASCH_domain"/>
</dbReference>
<sequence>MPNTPITFTFGDSRELCDELLTLIREGKKTATCGALTYFTEGGEDMPVVGRRDIALDWDGKPALMIETIEVTIRRFCDVDADFALAEGEDETLEGWRQGHQAYFERNGGFTPEMELVCERFRLVKDYQGEPDGPEETPLRHPEA</sequence>
<protein>
    <submittedName>
        <fullName evidence="2">ASCH domain-containing protein</fullName>
    </submittedName>
</protein>
<dbReference type="EMBL" id="CP053562">
    <property type="protein sequence ID" value="QPZ92398.1"/>
    <property type="molecule type" value="Genomic_DNA"/>
</dbReference>
<proteinExistence type="predicted"/>
<dbReference type="InterPro" id="IPR015947">
    <property type="entry name" value="PUA-like_sf"/>
</dbReference>
<dbReference type="Gene3D" id="3.10.400.10">
    <property type="entry name" value="Sulfate adenylyltransferase"/>
    <property type="match status" value="1"/>
</dbReference>
<evidence type="ECO:0000259" key="1">
    <source>
        <dbReference type="SMART" id="SM01022"/>
    </source>
</evidence>
<dbReference type="SUPFAM" id="SSF88697">
    <property type="entry name" value="PUA domain-like"/>
    <property type="match status" value="1"/>
</dbReference>
<gene>
    <name evidence="2" type="ORF">AKL02_016850</name>
</gene>
<evidence type="ECO:0000313" key="2">
    <source>
        <dbReference type="EMBL" id="QPZ92398.1"/>
    </source>
</evidence>
<evidence type="ECO:0000313" key="3">
    <source>
        <dbReference type="Proteomes" id="UP000192422"/>
    </source>
</evidence>
<dbReference type="PANTHER" id="PTHR39203">
    <property type="entry name" value="CYTOPLASMIC PROTEIN-RELATED"/>
    <property type="match status" value="1"/>
</dbReference>
<dbReference type="CDD" id="cd06553">
    <property type="entry name" value="ASCH_Ef3133_like"/>
    <property type="match status" value="1"/>
</dbReference>
<dbReference type="PANTHER" id="PTHR39203:SF1">
    <property type="entry name" value="CYTOPLASMIC PROTEIN"/>
    <property type="match status" value="1"/>
</dbReference>
<dbReference type="PIRSF" id="PIRSF021320">
    <property type="entry name" value="DUF984"/>
    <property type="match status" value="1"/>
</dbReference>
<accession>A0ABX6YYV9</accession>
<keyword evidence="3" id="KW-1185">Reference proteome</keyword>
<reference evidence="2 3" key="1">
    <citation type="submission" date="2020-05" db="EMBL/GenBank/DDBJ databases">
        <title>Thioclava electrotropha strain Elox9 finished genome.</title>
        <authorList>
            <person name="Rowe A.R."/>
            <person name="Wilbanks E.G."/>
        </authorList>
    </citation>
    <scope>NUCLEOTIDE SEQUENCE [LARGE SCALE GENOMIC DNA]</scope>
    <source>
        <strain evidence="2 3">Elox9</strain>
    </source>
</reference>
<dbReference type="RefSeq" id="WP_083078398.1">
    <property type="nucleotide sequence ID" value="NZ_CP053562.1"/>
</dbReference>
<dbReference type="Pfam" id="PF04266">
    <property type="entry name" value="ASCH"/>
    <property type="match status" value="1"/>
</dbReference>